<reference evidence="6 7" key="2">
    <citation type="journal article" date="2017" name="Genome Biol.">
        <title>New reference genome sequences of hot pepper reveal the massive evolution of plant disease-resistance genes by retroduplication.</title>
        <authorList>
            <person name="Kim S."/>
            <person name="Park J."/>
            <person name="Yeom S.I."/>
            <person name="Kim Y.M."/>
            <person name="Seo E."/>
            <person name="Kim K.T."/>
            <person name="Kim M.S."/>
            <person name="Lee J.M."/>
            <person name="Cheong K."/>
            <person name="Shin H.S."/>
            <person name="Kim S.B."/>
            <person name="Han K."/>
            <person name="Lee J."/>
            <person name="Park M."/>
            <person name="Lee H.A."/>
            <person name="Lee H.Y."/>
            <person name="Lee Y."/>
            <person name="Oh S."/>
            <person name="Lee J.H."/>
            <person name="Choi E."/>
            <person name="Choi E."/>
            <person name="Lee S.E."/>
            <person name="Jeon J."/>
            <person name="Kim H."/>
            <person name="Choi G."/>
            <person name="Song H."/>
            <person name="Lee J."/>
            <person name="Lee S.C."/>
            <person name="Kwon J.K."/>
            <person name="Lee H.Y."/>
            <person name="Koo N."/>
            <person name="Hong Y."/>
            <person name="Kim R.W."/>
            <person name="Kang W.H."/>
            <person name="Huh J.H."/>
            <person name="Kang B.C."/>
            <person name="Yang T.J."/>
            <person name="Lee Y.H."/>
            <person name="Bennetzen J.L."/>
            <person name="Choi D."/>
        </authorList>
    </citation>
    <scope>NUCLEOTIDE SEQUENCE [LARGE SCALE GENOMIC DNA]</scope>
    <source>
        <strain evidence="7">cv. CM334</strain>
    </source>
</reference>
<dbReference type="CDD" id="cd01960">
    <property type="entry name" value="nsLTP1"/>
    <property type="match status" value="1"/>
</dbReference>
<accession>A0A2G3AMC0</accession>
<dbReference type="GO" id="GO:0008289">
    <property type="term" value="F:lipid binding"/>
    <property type="evidence" value="ECO:0007669"/>
    <property type="project" value="UniProtKB-KW"/>
</dbReference>
<name>A0A2G3AMC0_CAPAN</name>
<evidence type="ECO:0000256" key="1">
    <source>
        <dbReference type="ARBA" id="ARBA00009748"/>
    </source>
</evidence>
<feature type="chain" id="PRO_5013612681" description="Bifunctional inhibitor/plant lipid transfer protein/seed storage helical domain-containing protein" evidence="4">
    <location>
        <begin position="22"/>
        <end position="117"/>
    </location>
</feature>
<dbReference type="EMBL" id="AYRZ02000001">
    <property type="protein sequence ID" value="PHT95387.1"/>
    <property type="molecule type" value="Genomic_DNA"/>
</dbReference>
<proteinExistence type="inferred from homology"/>
<comment type="caution">
    <text evidence="6">The sequence shown here is derived from an EMBL/GenBank/DDBJ whole genome shotgun (WGS) entry which is preliminary data.</text>
</comment>
<dbReference type="PRINTS" id="PR00382">
    <property type="entry name" value="LIPIDTRNSFER"/>
</dbReference>
<evidence type="ECO:0000256" key="2">
    <source>
        <dbReference type="ARBA" id="ARBA00022448"/>
    </source>
</evidence>
<dbReference type="PANTHER" id="PTHR33076">
    <property type="entry name" value="NON-SPECIFIC LIPID-TRANSFER PROTEIN 2-RELATED"/>
    <property type="match status" value="1"/>
</dbReference>
<dbReference type="AlphaFoldDB" id="A0A2G3AMC0"/>
<dbReference type="Gene3D" id="1.10.110.10">
    <property type="entry name" value="Plant lipid-transfer and hydrophobic proteins"/>
    <property type="match status" value="1"/>
</dbReference>
<gene>
    <name evidence="6" type="ORF">T459_03269</name>
</gene>
<evidence type="ECO:0000313" key="7">
    <source>
        <dbReference type="Proteomes" id="UP000222542"/>
    </source>
</evidence>
<dbReference type="STRING" id="4072.A0A2G3AMC0"/>
<dbReference type="InterPro" id="IPR016140">
    <property type="entry name" value="Bifunc_inhib/LTP/seed_store"/>
</dbReference>
<dbReference type="Proteomes" id="UP000222542">
    <property type="component" value="Unassembled WGS sequence"/>
</dbReference>
<feature type="domain" description="Bifunctional inhibitor/plant lipid transfer protein/seed storage helical" evidence="5">
    <location>
        <begin position="32"/>
        <end position="96"/>
    </location>
</feature>
<keyword evidence="7" id="KW-1185">Reference proteome</keyword>
<keyword evidence="4" id="KW-0732">Signal</keyword>
<keyword evidence="3" id="KW-0446">Lipid-binding</keyword>
<dbReference type="InterPro" id="IPR000528">
    <property type="entry name" value="Plant_nsLTP"/>
</dbReference>
<sequence length="117" mass="12234">MKAVAVVLVLLMLAAVQLAMAARLEQEGGITCSRVDASLAPCITFLTQGGEPGAACCSGVNTLKGIPGSTNEERLVCNCVRAAVNRYSNLKDDAAQIRLTKLLNQMGIVFRNGVGLV</sequence>
<feature type="signal peptide" evidence="4">
    <location>
        <begin position="1"/>
        <end position="21"/>
    </location>
</feature>
<keyword evidence="2" id="KW-0813">Transport</keyword>
<evidence type="ECO:0000256" key="4">
    <source>
        <dbReference type="SAM" id="SignalP"/>
    </source>
</evidence>
<dbReference type="GO" id="GO:0006869">
    <property type="term" value="P:lipid transport"/>
    <property type="evidence" value="ECO:0007669"/>
    <property type="project" value="InterPro"/>
</dbReference>
<dbReference type="Pfam" id="PF00234">
    <property type="entry name" value="Tryp_alpha_amyl"/>
    <property type="match status" value="1"/>
</dbReference>
<dbReference type="SUPFAM" id="SSF47699">
    <property type="entry name" value="Bifunctional inhibitor/lipid-transfer protein/seed storage 2S albumin"/>
    <property type="match status" value="1"/>
</dbReference>
<evidence type="ECO:0000259" key="5">
    <source>
        <dbReference type="Pfam" id="PF00234"/>
    </source>
</evidence>
<dbReference type="Gramene" id="PHT95387">
    <property type="protein sequence ID" value="PHT95387"/>
    <property type="gene ID" value="T459_03269"/>
</dbReference>
<reference evidence="6 7" key="1">
    <citation type="journal article" date="2014" name="Nat. Genet.">
        <title>Genome sequence of the hot pepper provides insights into the evolution of pungency in Capsicum species.</title>
        <authorList>
            <person name="Kim S."/>
            <person name="Park M."/>
            <person name="Yeom S.I."/>
            <person name="Kim Y.M."/>
            <person name="Lee J.M."/>
            <person name="Lee H.A."/>
            <person name="Seo E."/>
            <person name="Choi J."/>
            <person name="Cheong K."/>
            <person name="Kim K.T."/>
            <person name="Jung K."/>
            <person name="Lee G.W."/>
            <person name="Oh S.K."/>
            <person name="Bae C."/>
            <person name="Kim S.B."/>
            <person name="Lee H.Y."/>
            <person name="Kim S.Y."/>
            <person name="Kim M.S."/>
            <person name="Kang B.C."/>
            <person name="Jo Y.D."/>
            <person name="Yang H.B."/>
            <person name="Jeong H.J."/>
            <person name="Kang W.H."/>
            <person name="Kwon J.K."/>
            <person name="Shin C."/>
            <person name="Lim J.Y."/>
            <person name="Park J.H."/>
            <person name="Huh J.H."/>
            <person name="Kim J.S."/>
            <person name="Kim B.D."/>
            <person name="Cohen O."/>
            <person name="Paran I."/>
            <person name="Suh M.C."/>
            <person name="Lee S.B."/>
            <person name="Kim Y.K."/>
            <person name="Shin Y."/>
            <person name="Noh S.J."/>
            <person name="Park J."/>
            <person name="Seo Y.S."/>
            <person name="Kwon S.Y."/>
            <person name="Kim H.A."/>
            <person name="Park J.M."/>
            <person name="Kim H.J."/>
            <person name="Choi S.B."/>
            <person name="Bosland P.W."/>
            <person name="Reeves G."/>
            <person name="Jo S.H."/>
            <person name="Lee B.W."/>
            <person name="Cho H.T."/>
            <person name="Choi H.S."/>
            <person name="Lee M.S."/>
            <person name="Yu Y."/>
            <person name="Do Choi Y."/>
            <person name="Park B.S."/>
            <person name="van Deynze A."/>
            <person name="Ashrafi H."/>
            <person name="Hill T."/>
            <person name="Kim W.T."/>
            <person name="Pai H.S."/>
            <person name="Ahn H.K."/>
            <person name="Yeam I."/>
            <person name="Giovannoni J.J."/>
            <person name="Rose J.K."/>
            <person name="Sorensen I."/>
            <person name="Lee S.J."/>
            <person name="Kim R.W."/>
            <person name="Choi I.Y."/>
            <person name="Choi B.S."/>
            <person name="Lim J.S."/>
            <person name="Lee Y.H."/>
            <person name="Choi D."/>
        </authorList>
    </citation>
    <scope>NUCLEOTIDE SEQUENCE [LARGE SCALE GENOMIC DNA]</scope>
    <source>
        <strain evidence="7">cv. CM334</strain>
    </source>
</reference>
<dbReference type="InterPro" id="IPR036312">
    <property type="entry name" value="Bifun_inhib/LTP/seed_sf"/>
</dbReference>
<comment type="similarity">
    <text evidence="1">Belongs to the plant LTP family.</text>
</comment>
<evidence type="ECO:0000313" key="6">
    <source>
        <dbReference type="EMBL" id="PHT95387.1"/>
    </source>
</evidence>
<organism evidence="6 7">
    <name type="scientific">Capsicum annuum</name>
    <name type="common">Capsicum pepper</name>
    <dbReference type="NCBI Taxonomy" id="4072"/>
    <lineage>
        <taxon>Eukaryota</taxon>
        <taxon>Viridiplantae</taxon>
        <taxon>Streptophyta</taxon>
        <taxon>Embryophyta</taxon>
        <taxon>Tracheophyta</taxon>
        <taxon>Spermatophyta</taxon>
        <taxon>Magnoliopsida</taxon>
        <taxon>eudicotyledons</taxon>
        <taxon>Gunneridae</taxon>
        <taxon>Pentapetalae</taxon>
        <taxon>asterids</taxon>
        <taxon>lamiids</taxon>
        <taxon>Solanales</taxon>
        <taxon>Solanaceae</taxon>
        <taxon>Solanoideae</taxon>
        <taxon>Capsiceae</taxon>
        <taxon>Capsicum</taxon>
    </lineage>
</organism>
<evidence type="ECO:0000256" key="3">
    <source>
        <dbReference type="ARBA" id="ARBA00023121"/>
    </source>
</evidence>
<protein>
    <recommendedName>
        <fullName evidence="5">Bifunctional inhibitor/plant lipid transfer protein/seed storage helical domain-containing protein</fullName>
    </recommendedName>
</protein>